<dbReference type="PROSITE" id="PS50088">
    <property type="entry name" value="ANK_REPEAT"/>
    <property type="match status" value="1"/>
</dbReference>
<organism evidence="2">
    <name type="scientific">Salix viminalis</name>
    <name type="common">Common osier</name>
    <name type="synonym">Basket willow</name>
    <dbReference type="NCBI Taxonomy" id="40686"/>
    <lineage>
        <taxon>Eukaryota</taxon>
        <taxon>Viridiplantae</taxon>
        <taxon>Streptophyta</taxon>
        <taxon>Embryophyta</taxon>
        <taxon>Tracheophyta</taxon>
        <taxon>Spermatophyta</taxon>
        <taxon>Magnoliopsida</taxon>
        <taxon>eudicotyledons</taxon>
        <taxon>Gunneridae</taxon>
        <taxon>Pentapetalae</taxon>
        <taxon>rosids</taxon>
        <taxon>fabids</taxon>
        <taxon>Malpighiales</taxon>
        <taxon>Salicaceae</taxon>
        <taxon>Saliceae</taxon>
        <taxon>Salix</taxon>
    </lineage>
</organism>
<proteinExistence type="predicted"/>
<feature type="repeat" description="ANK" evidence="1">
    <location>
        <begin position="94"/>
        <end position="126"/>
    </location>
</feature>
<reference evidence="2" key="1">
    <citation type="submission" date="2019-03" db="EMBL/GenBank/DDBJ databases">
        <authorList>
            <person name="Mank J."/>
            <person name="Almeida P."/>
        </authorList>
    </citation>
    <scope>NUCLEOTIDE SEQUENCE</scope>
    <source>
        <strain evidence="2">78183</strain>
    </source>
</reference>
<dbReference type="SMART" id="SM00248">
    <property type="entry name" value="ANK"/>
    <property type="match status" value="4"/>
</dbReference>
<dbReference type="PANTHER" id="PTHR24121">
    <property type="entry name" value="NO MECHANORECEPTOR POTENTIAL C, ISOFORM D-RELATED"/>
    <property type="match status" value="1"/>
</dbReference>
<protein>
    <submittedName>
        <fullName evidence="2">Uncharacterized protein</fullName>
    </submittedName>
</protein>
<dbReference type="Gene3D" id="1.25.40.20">
    <property type="entry name" value="Ankyrin repeat-containing domain"/>
    <property type="match status" value="1"/>
</dbReference>
<dbReference type="InterPro" id="IPR002110">
    <property type="entry name" value="Ankyrin_rpt"/>
</dbReference>
<dbReference type="SUPFAM" id="SSF48403">
    <property type="entry name" value="Ankyrin repeat"/>
    <property type="match status" value="1"/>
</dbReference>
<keyword evidence="1" id="KW-0040">ANK repeat</keyword>
<dbReference type="InterPro" id="IPR036770">
    <property type="entry name" value="Ankyrin_rpt-contain_sf"/>
</dbReference>
<evidence type="ECO:0000313" key="2">
    <source>
        <dbReference type="EMBL" id="VFU64122.1"/>
    </source>
</evidence>
<accession>A0A6N2NAN4</accession>
<dbReference type="PANTHER" id="PTHR24121:SF29">
    <property type="match status" value="1"/>
</dbReference>
<dbReference type="PROSITE" id="PS50297">
    <property type="entry name" value="ANK_REP_REGION"/>
    <property type="match status" value="1"/>
</dbReference>
<dbReference type="AlphaFoldDB" id="A0A6N2NAN4"/>
<sequence length="318" mass="35614">MEATNGAAVEATNGAAVEETYGAAMEGKWEEMVNYYQKHLTHFCTPVTDSSETVLHLAVHSMKEEPLKELLEIMKKRELSLTDEIEFLKKPNKFGNTALHEATIYGNYEAVRLLVERCPDLIKIENELGETPLFTAAGFAETEIVEFLIGSDLKQCLGDDGRLLETHRKRTKDELSILSAAIIGQKFETALLLLEMDKSLASLKDKNKISTLQLLAEMPTAFHSGFPMGICKRFIYSCLPVPRPFEVKSKAVSLSKERKRMGDLECGRGRYSVDHLRCGSEKNQRGGLLNYLKSIPKIPKESGTRKQSVYLLCHSPKA</sequence>
<name>A0A6N2NAN4_SALVM</name>
<dbReference type="EMBL" id="CAADRP010002251">
    <property type="protein sequence ID" value="VFU64122.1"/>
    <property type="molecule type" value="Genomic_DNA"/>
</dbReference>
<evidence type="ECO:0000256" key="1">
    <source>
        <dbReference type="PROSITE-ProRule" id="PRU00023"/>
    </source>
</evidence>
<gene>
    <name evidence="2" type="ORF">SVIM_LOCUS490914</name>
</gene>
<dbReference type="Pfam" id="PF12796">
    <property type="entry name" value="Ank_2"/>
    <property type="match status" value="1"/>
</dbReference>